<dbReference type="GO" id="GO:0007165">
    <property type="term" value="P:signal transduction"/>
    <property type="evidence" value="ECO:0007669"/>
    <property type="project" value="InterPro"/>
</dbReference>
<sequence length="149" mass="16219">MLRAGEKGQRDAKHSPWNFVVVSIGGRRLAVKTLEVAGISPWKSSIPVGSRTPFITSVVRQGQTVLPVFDMASFLRLCVQGNHPLCLRIKHPLGDMVMCIDEEIPVLHTLEPSGIQVYQGKDIPAEGSYANGLDEIPILAISQLGSCMK</sequence>
<dbReference type="SUPFAM" id="SSF50341">
    <property type="entry name" value="CheW-like"/>
    <property type="match status" value="1"/>
</dbReference>
<accession>A0A7S8IZ74</accession>
<proteinExistence type="predicted"/>
<gene>
    <name evidence="1" type="ORF">Nkreftii_001767</name>
</gene>
<dbReference type="EMBL" id="CP047423">
    <property type="protein sequence ID" value="QPD03993.1"/>
    <property type="molecule type" value="Genomic_DNA"/>
</dbReference>
<evidence type="ECO:0008006" key="3">
    <source>
        <dbReference type="Google" id="ProtNLM"/>
    </source>
</evidence>
<dbReference type="InterPro" id="IPR036061">
    <property type="entry name" value="CheW-like_dom_sf"/>
</dbReference>
<evidence type="ECO:0000313" key="1">
    <source>
        <dbReference type="EMBL" id="QPD03993.1"/>
    </source>
</evidence>
<dbReference type="GO" id="GO:0006935">
    <property type="term" value="P:chemotaxis"/>
    <property type="evidence" value="ECO:0007669"/>
    <property type="project" value="InterPro"/>
</dbReference>
<dbReference type="Proteomes" id="UP000593737">
    <property type="component" value="Chromosome"/>
</dbReference>
<organism evidence="1 2">
    <name type="scientific">Candidatus Nitrospira kreftii</name>
    <dbReference type="NCBI Taxonomy" id="2652173"/>
    <lineage>
        <taxon>Bacteria</taxon>
        <taxon>Pseudomonadati</taxon>
        <taxon>Nitrospirota</taxon>
        <taxon>Nitrospiria</taxon>
        <taxon>Nitrospirales</taxon>
        <taxon>Nitrospiraceae</taxon>
        <taxon>Nitrospira</taxon>
    </lineage>
</organism>
<evidence type="ECO:0000313" key="2">
    <source>
        <dbReference type="Proteomes" id="UP000593737"/>
    </source>
</evidence>
<name>A0A7S8IZ74_9BACT</name>
<dbReference type="KEGG" id="nkf:Nkreftii_001767"/>
<dbReference type="AlphaFoldDB" id="A0A7S8IZ74"/>
<protein>
    <recommendedName>
        <fullName evidence="3">CheW-like domain-containing protein</fullName>
    </recommendedName>
</protein>
<reference evidence="1 2" key="1">
    <citation type="journal article" date="2020" name="ISME J.">
        <title>Enrichment and physiological characterization of a novel comammox Nitrospira indicates ammonium inhibition of complete nitrification.</title>
        <authorList>
            <person name="Sakoula D."/>
            <person name="Koch H."/>
            <person name="Frank J."/>
            <person name="Jetten M.S.M."/>
            <person name="van Kessel M.A.H.J."/>
            <person name="Lucker S."/>
        </authorList>
    </citation>
    <scope>NUCLEOTIDE SEQUENCE [LARGE SCALE GENOMIC DNA]</scope>
    <source>
        <strain evidence="1">Comreactor17</strain>
    </source>
</reference>